<evidence type="ECO:0000313" key="4">
    <source>
        <dbReference type="EMBL" id="CAD8970034.1"/>
    </source>
</evidence>
<dbReference type="SUPFAM" id="SSF55031">
    <property type="entry name" value="Bacterial exopeptidase dimerisation domain"/>
    <property type="match status" value="1"/>
</dbReference>
<evidence type="ECO:0000256" key="2">
    <source>
        <dbReference type="ARBA" id="ARBA00022801"/>
    </source>
</evidence>
<protein>
    <recommendedName>
        <fullName evidence="3">Peptidase M20 dimerisation domain-containing protein</fullName>
    </recommendedName>
</protein>
<gene>
    <name evidence="4" type="ORF">HAND00432_LOCUS21033</name>
</gene>
<evidence type="ECO:0000256" key="1">
    <source>
        <dbReference type="ARBA" id="ARBA00022723"/>
    </source>
</evidence>
<feature type="domain" description="Peptidase M20 dimerisation" evidence="3">
    <location>
        <begin position="195"/>
        <end position="307"/>
    </location>
</feature>
<dbReference type="PANTHER" id="PTHR43808">
    <property type="entry name" value="ACETYLORNITHINE DEACETYLASE"/>
    <property type="match status" value="1"/>
</dbReference>
<keyword evidence="2" id="KW-0378">Hydrolase</keyword>
<reference evidence="4" key="1">
    <citation type="submission" date="2021-01" db="EMBL/GenBank/DDBJ databases">
        <authorList>
            <person name="Corre E."/>
            <person name="Pelletier E."/>
            <person name="Niang G."/>
            <person name="Scheremetjew M."/>
            <person name="Finn R."/>
            <person name="Kale V."/>
            <person name="Holt S."/>
            <person name="Cochrane G."/>
            <person name="Meng A."/>
            <person name="Brown T."/>
            <person name="Cohen L."/>
        </authorList>
    </citation>
    <scope>NUCLEOTIDE SEQUENCE</scope>
    <source>
        <strain evidence="4">CCMP644</strain>
    </source>
</reference>
<dbReference type="InterPro" id="IPR002933">
    <property type="entry name" value="Peptidase_M20"/>
</dbReference>
<sequence length="431" mass="47789">MEFDKQGFVDILRKLIGENRHLQNNPPLNVPQEDLASDHVMRTLEPFSVEKGGVLKIRRETFVQGRGNLIIEYPCGDPKASYCSFVGSHLDVVPANPDDWDFDPFQLHVEGDMLKGRGVTDCLGHVALLTQLFSELAIKKPKLKVNVACVMIANEENSSILGIGVDELVKRGMLQHLKTGPIYWVDSADKQPCIGTAGCVAWELKSTGKLFHSGLPHQAINPIEMLMEALAYCQKRFYEDFPPHPDEEKYGFVTCSTMKPTQWTYPGGGVNQIPAEATICGDMRITPFYKVQSAFDALKRYVEDLNKDISQLPSRGPCSKYVLPADGLTGKLEVKMIGAPYSGIACKLDTPGHHALVSATKSVLGEAKPYSLTGSLPLVYELQQEGFDLQIVGYGLMRTYHAKNEHGLLSDFEHGFRILSKVIQYISDNAE</sequence>
<dbReference type="SUPFAM" id="SSF53187">
    <property type="entry name" value="Zn-dependent exopeptidases"/>
    <property type="match status" value="1"/>
</dbReference>
<dbReference type="EMBL" id="HBFX01034941">
    <property type="protein sequence ID" value="CAD8970034.1"/>
    <property type="molecule type" value="Transcribed_RNA"/>
</dbReference>
<dbReference type="InterPro" id="IPR036264">
    <property type="entry name" value="Bact_exopeptidase_dim_dom"/>
</dbReference>
<dbReference type="InterPro" id="IPR050072">
    <property type="entry name" value="Peptidase_M20A"/>
</dbReference>
<dbReference type="AlphaFoldDB" id="A0A6U4Z9L5"/>
<dbReference type="Gene3D" id="3.30.70.360">
    <property type="match status" value="1"/>
</dbReference>
<evidence type="ECO:0000259" key="3">
    <source>
        <dbReference type="Pfam" id="PF07687"/>
    </source>
</evidence>
<dbReference type="GO" id="GO:0046872">
    <property type="term" value="F:metal ion binding"/>
    <property type="evidence" value="ECO:0007669"/>
    <property type="project" value="UniProtKB-KW"/>
</dbReference>
<organism evidence="4">
    <name type="scientific">Hemiselmis andersenii</name>
    <name type="common">Cryptophyte alga</name>
    <dbReference type="NCBI Taxonomy" id="464988"/>
    <lineage>
        <taxon>Eukaryota</taxon>
        <taxon>Cryptophyceae</taxon>
        <taxon>Cryptomonadales</taxon>
        <taxon>Hemiselmidaceae</taxon>
        <taxon>Hemiselmis</taxon>
    </lineage>
</organism>
<dbReference type="Pfam" id="PF07687">
    <property type="entry name" value="M20_dimer"/>
    <property type="match status" value="1"/>
</dbReference>
<name>A0A6U4Z9L5_HEMAN</name>
<proteinExistence type="predicted"/>
<dbReference type="Gene3D" id="3.40.630.10">
    <property type="entry name" value="Zn peptidases"/>
    <property type="match status" value="1"/>
</dbReference>
<dbReference type="GO" id="GO:0016787">
    <property type="term" value="F:hydrolase activity"/>
    <property type="evidence" value="ECO:0007669"/>
    <property type="project" value="UniProtKB-KW"/>
</dbReference>
<dbReference type="PANTHER" id="PTHR43808:SF3">
    <property type="entry name" value="ACETYLORNITHINE DEACETYLASE"/>
    <property type="match status" value="1"/>
</dbReference>
<accession>A0A6U4Z9L5</accession>
<dbReference type="InterPro" id="IPR011650">
    <property type="entry name" value="Peptidase_M20_dimer"/>
</dbReference>
<keyword evidence="1" id="KW-0479">Metal-binding</keyword>
<dbReference type="Pfam" id="PF01546">
    <property type="entry name" value="Peptidase_M20"/>
    <property type="match status" value="1"/>
</dbReference>